<reference evidence="2 3" key="1">
    <citation type="submission" date="2024-08" db="EMBL/GenBank/DDBJ databases">
        <authorList>
            <person name="Cucini C."/>
            <person name="Frati F."/>
        </authorList>
    </citation>
    <scope>NUCLEOTIDE SEQUENCE [LARGE SCALE GENOMIC DNA]</scope>
</reference>
<accession>A0ABP1RFZ6</accession>
<evidence type="ECO:0000313" key="2">
    <source>
        <dbReference type="EMBL" id="CAL8127347.1"/>
    </source>
</evidence>
<evidence type="ECO:0000256" key="1">
    <source>
        <dbReference type="SAM" id="Phobius"/>
    </source>
</evidence>
<comment type="caution">
    <text evidence="2">The sequence shown here is derived from an EMBL/GenBank/DDBJ whole genome shotgun (WGS) entry which is preliminary data.</text>
</comment>
<protein>
    <submittedName>
        <fullName evidence="2">Uncharacterized protein</fullName>
    </submittedName>
</protein>
<gene>
    <name evidence="2" type="ORF">ODALV1_LOCUS21796</name>
</gene>
<dbReference type="Proteomes" id="UP001642540">
    <property type="component" value="Unassembled WGS sequence"/>
</dbReference>
<dbReference type="EMBL" id="CAXLJM020000072">
    <property type="protein sequence ID" value="CAL8127347.1"/>
    <property type="molecule type" value="Genomic_DNA"/>
</dbReference>
<name>A0ABP1RFZ6_9HEXA</name>
<keyword evidence="1" id="KW-0472">Membrane</keyword>
<feature type="transmembrane region" description="Helical" evidence="1">
    <location>
        <begin position="65"/>
        <end position="89"/>
    </location>
</feature>
<proteinExistence type="predicted"/>
<keyword evidence="3" id="KW-1185">Reference proteome</keyword>
<organism evidence="2 3">
    <name type="scientific">Orchesella dallaii</name>
    <dbReference type="NCBI Taxonomy" id="48710"/>
    <lineage>
        <taxon>Eukaryota</taxon>
        <taxon>Metazoa</taxon>
        <taxon>Ecdysozoa</taxon>
        <taxon>Arthropoda</taxon>
        <taxon>Hexapoda</taxon>
        <taxon>Collembola</taxon>
        <taxon>Entomobryomorpha</taxon>
        <taxon>Entomobryoidea</taxon>
        <taxon>Orchesellidae</taxon>
        <taxon>Orchesellinae</taxon>
        <taxon>Orchesella</taxon>
    </lineage>
</organism>
<sequence>MKGKKKRKIIDLRHDKGKSSSCFTFFLKFQFLTCNMLVLRAYRRTEKYLPQLACRIKGECMFRCMLVLTLVLVTPSPSSVYLVLATLILHCIPHCSISSDGEVS</sequence>
<keyword evidence="1" id="KW-1133">Transmembrane helix</keyword>
<keyword evidence="1" id="KW-0812">Transmembrane</keyword>
<evidence type="ECO:0000313" key="3">
    <source>
        <dbReference type="Proteomes" id="UP001642540"/>
    </source>
</evidence>